<dbReference type="InterPro" id="IPR018392">
    <property type="entry name" value="LysM"/>
</dbReference>
<dbReference type="PROSITE" id="PS51782">
    <property type="entry name" value="LYSM"/>
    <property type="match status" value="1"/>
</dbReference>
<dbReference type="InterPro" id="IPR050570">
    <property type="entry name" value="Cell_wall_metabolism_enzyme"/>
</dbReference>
<dbReference type="CDD" id="cd00118">
    <property type="entry name" value="LysM"/>
    <property type="match status" value="1"/>
</dbReference>
<evidence type="ECO:0000313" key="4">
    <source>
        <dbReference type="Proteomes" id="UP000625316"/>
    </source>
</evidence>
<dbReference type="Pfam" id="PF01551">
    <property type="entry name" value="Peptidase_M23"/>
    <property type="match status" value="1"/>
</dbReference>
<accession>A0A928Z468</accession>
<feature type="compositionally biased region" description="Basic and acidic residues" evidence="1">
    <location>
        <begin position="16"/>
        <end position="29"/>
    </location>
</feature>
<comment type="caution">
    <text evidence="3">The sequence shown here is derived from an EMBL/GenBank/DDBJ whole genome shotgun (WGS) entry which is preliminary data.</text>
</comment>
<dbReference type="CDD" id="cd12797">
    <property type="entry name" value="M23_peptidase"/>
    <property type="match status" value="1"/>
</dbReference>
<dbReference type="Gene3D" id="3.10.350.10">
    <property type="entry name" value="LysM domain"/>
    <property type="match status" value="1"/>
</dbReference>
<dbReference type="SUPFAM" id="SSF51261">
    <property type="entry name" value="Duplicated hybrid motif"/>
    <property type="match status" value="1"/>
</dbReference>
<sequence length="611" mass="64511">MRPDIPQKSGTGPSNLEDRSPLVDNRESVTSEVSRPSCNAAAMLGIAISVGAGSIAAPVFQHSAHATEPVSTQISVETPVAPILETTKPVSKPVAIVPQPAAKPAKSVLGVSSKVVVVKPSAKTKTLTSDKAVKTAVKPTAGHAVAKGETLWQIAQAYKVEVRALANVNRLSTGSVLKVGQVLNVPVKTAVKPSQDTISLKEISKSVPEVPVLASSKADGLQSNNLAARQAVAVENLRVKRDRLKQDLAELGEDVNGAPKAFAEAKLSIVNAADQQESDALPVTRLSDVALPSIGGVEPKAIVTPDLEPLSVESTESVSERPQVVAKVKQLSPETPQFDPTPLLAEIRNLRERQPDAKSEVTTTPKQVAVIAQATPAKLADDQVSKVSMTRVEPISAKAVAANPDFAGRKSESALSIELRNFVQPKLKSETKEKSAPSTNRQVVARATFGSAAYAPVTPAVQKMVAPNLPAMGREDAFLPGGKVSKGYIMPSKGLLSSGYGWRWGRMHRGIDIAAPVGTPIVASAAGRVSYARWNNGGYGYLVELEHEDGTMTRYAHNSRILVKEGQEVAQGQQISAMGSTGFSTGPHLHFEIHKRGRGAVNPMAFLSNQS</sequence>
<dbReference type="InterPro" id="IPR016047">
    <property type="entry name" value="M23ase_b-sheet_dom"/>
</dbReference>
<name>A0A928Z468_9CYAN</name>
<dbReference type="EMBL" id="JADEXQ010000096">
    <property type="protein sequence ID" value="MBE9032266.1"/>
    <property type="molecule type" value="Genomic_DNA"/>
</dbReference>
<proteinExistence type="predicted"/>
<dbReference type="SUPFAM" id="SSF54106">
    <property type="entry name" value="LysM domain"/>
    <property type="match status" value="1"/>
</dbReference>
<dbReference type="Proteomes" id="UP000625316">
    <property type="component" value="Unassembled WGS sequence"/>
</dbReference>
<dbReference type="InterPro" id="IPR011055">
    <property type="entry name" value="Dup_hybrid_motif"/>
</dbReference>
<dbReference type="SMART" id="SM00257">
    <property type="entry name" value="LysM"/>
    <property type="match status" value="1"/>
</dbReference>
<evidence type="ECO:0000259" key="2">
    <source>
        <dbReference type="PROSITE" id="PS51782"/>
    </source>
</evidence>
<dbReference type="Pfam" id="PF01476">
    <property type="entry name" value="LysM"/>
    <property type="match status" value="1"/>
</dbReference>
<dbReference type="Gene3D" id="2.70.70.10">
    <property type="entry name" value="Glucose Permease (Domain IIA)"/>
    <property type="match status" value="1"/>
</dbReference>
<gene>
    <name evidence="3" type="ORF">IQ266_21235</name>
</gene>
<evidence type="ECO:0000313" key="3">
    <source>
        <dbReference type="EMBL" id="MBE9032266.1"/>
    </source>
</evidence>
<dbReference type="GO" id="GO:0004222">
    <property type="term" value="F:metalloendopeptidase activity"/>
    <property type="evidence" value="ECO:0007669"/>
    <property type="project" value="TreeGrafter"/>
</dbReference>
<dbReference type="PANTHER" id="PTHR21666:SF270">
    <property type="entry name" value="MUREIN HYDROLASE ACTIVATOR ENVC"/>
    <property type="match status" value="1"/>
</dbReference>
<evidence type="ECO:0000256" key="1">
    <source>
        <dbReference type="SAM" id="MobiDB-lite"/>
    </source>
</evidence>
<reference evidence="3" key="1">
    <citation type="submission" date="2020-10" db="EMBL/GenBank/DDBJ databases">
        <authorList>
            <person name="Castelo-Branco R."/>
            <person name="Eusebio N."/>
            <person name="Adriana R."/>
            <person name="Vieira A."/>
            <person name="Brugerolle De Fraissinette N."/>
            <person name="Rezende De Castro R."/>
            <person name="Schneider M.P."/>
            <person name="Vasconcelos V."/>
            <person name="Leao P.N."/>
        </authorList>
    </citation>
    <scope>NUCLEOTIDE SEQUENCE</scope>
    <source>
        <strain evidence="3">LEGE 11480</strain>
    </source>
</reference>
<protein>
    <submittedName>
        <fullName evidence="3">Peptidoglycan DD-metalloendopeptidase family protein</fullName>
    </submittedName>
</protein>
<dbReference type="AlphaFoldDB" id="A0A928Z468"/>
<feature type="domain" description="LysM" evidence="2">
    <location>
        <begin position="141"/>
        <end position="185"/>
    </location>
</feature>
<dbReference type="PANTHER" id="PTHR21666">
    <property type="entry name" value="PEPTIDASE-RELATED"/>
    <property type="match status" value="1"/>
</dbReference>
<organism evidence="3 4">
    <name type="scientific">Romeriopsis navalis LEGE 11480</name>
    <dbReference type="NCBI Taxonomy" id="2777977"/>
    <lineage>
        <taxon>Bacteria</taxon>
        <taxon>Bacillati</taxon>
        <taxon>Cyanobacteriota</taxon>
        <taxon>Cyanophyceae</taxon>
        <taxon>Leptolyngbyales</taxon>
        <taxon>Leptolyngbyaceae</taxon>
        <taxon>Romeriopsis</taxon>
        <taxon>Romeriopsis navalis</taxon>
    </lineage>
</organism>
<feature type="region of interest" description="Disordered" evidence="1">
    <location>
        <begin position="1"/>
        <end position="34"/>
    </location>
</feature>
<keyword evidence="4" id="KW-1185">Reference proteome</keyword>
<dbReference type="InterPro" id="IPR036779">
    <property type="entry name" value="LysM_dom_sf"/>
</dbReference>